<dbReference type="InterPro" id="IPR056153">
    <property type="entry name" value="Beta-prop_IFT122_1st"/>
</dbReference>
<evidence type="ECO:0000259" key="11">
    <source>
        <dbReference type="Pfam" id="PF25295"/>
    </source>
</evidence>
<keyword evidence="3 7" id="KW-0853">WD repeat</keyword>
<evidence type="ECO:0000256" key="4">
    <source>
        <dbReference type="ARBA" id="ARBA00022737"/>
    </source>
</evidence>
<feature type="domain" description="IFT122 first beta-propeller" evidence="9">
    <location>
        <begin position="38"/>
        <end position="213"/>
    </location>
</feature>
<dbReference type="InterPro" id="IPR015943">
    <property type="entry name" value="WD40/YVTN_repeat-like_dom_sf"/>
</dbReference>
<reference evidence="13" key="1">
    <citation type="submission" date="2016-11" db="UniProtKB">
        <authorList>
            <consortium name="WormBaseParasite"/>
        </authorList>
    </citation>
    <scope>IDENTIFICATION</scope>
</reference>
<dbReference type="SMART" id="SM00320">
    <property type="entry name" value="WD40"/>
    <property type="match status" value="6"/>
</dbReference>
<dbReference type="InterPro" id="IPR036322">
    <property type="entry name" value="WD40_repeat_dom_sf"/>
</dbReference>
<keyword evidence="4" id="KW-0677">Repeat</keyword>
<dbReference type="Proteomes" id="UP000095287">
    <property type="component" value="Unplaced"/>
</dbReference>
<accession>A0A1I8AA89</accession>
<evidence type="ECO:0000256" key="1">
    <source>
        <dbReference type="ARBA" id="ARBA00004138"/>
    </source>
</evidence>
<dbReference type="InterPro" id="IPR039857">
    <property type="entry name" value="Ift122/121"/>
</dbReference>
<evidence type="ECO:0000259" key="9">
    <source>
        <dbReference type="Pfam" id="PF23381"/>
    </source>
</evidence>
<dbReference type="GO" id="GO:0030991">
    <property type="term" value="C:intraciliary transport particle A"/>
    <property type="evidence" value="ECO:0007669"/>
    <property type="project" value="TreeGrafter"/>
</dbReference>
<feature type="domain" description="IFT122 zinc ribbon" evidence="10">
    <location>
        <begin position="1033"/>
        <end position="1074"/>
    </location>
</feature>
<keyword evidence="6" id="KW-0966">Cell projection</keyword>
<dbReference type="GO" id="GO:0097730">
    <property type="term" value="C:non-motile cilium"/>
    <property type="evidence" value="ECO:0007669"/>
    <property type="project" value="TreeGrafter"/>
</dbReference>
<feature type="repeat" description="WD" evidence="7">
    <location>
        <begin position="74"/>
        <end position="105"/>
    </location>
</feature>
<proteinExistence type="predicted"/>
<dbReference type="Pfam" id="PF23381">
    <property type="entry name" value="Beta-prop_IFT122_1st"/>
    <property type="match status" value="2"/>
</dbReference>
<dbReference type="SUPFAM" id="SSF50978">
    <property type="entry name" value="WD40 repeat-like"/>
    <property type="match status" value="2"/>
</dbReference>
<keyword evidence="5" id="KW-0969">Cilium</keyword>
<dbReference type="PROSITE" id="PS50294">
    <property type="entry name" value="WD_REPEATS_REGION"/>
    <property type="match status" value="1"/>
</dbReference>
<dbReference type="Pfam" id="PF25295">
    <property type="entry name" value="TPR_IFT122"/>
    <property type="match status" value="1"/>
</dbReference>
<dbReference type="WBParaSite" id="L893_g3681.t1">
    <property type="protein sequence ID" value="L893_g3681.t1"/>
    <property type="gene ID" value="L893_g3681"/>
</dbReference>
<evidence type="ECO:0000259" key="10">
    <source>
        <dbReference type="Pfam" id="PF25144"/>
    </source>
</evidence>
<dbReference type="GO" id="GO:0035721">
    <property type="term" value="P:intraciliary retrograde transport"/>
    <property type="evidence" value="ECO:0007669"/>
    <property type="project" value="TreeGrafter"/>
</dbReference>
<dbReference type="InterPro" id="IPR001680">
    <property type="entry name" value="WD40_rpt"/>
</dbReference>
<evidence type="ECO:0000313" key="13">
    <source>
        <dbReference type="WBParaSite" id="L893_g3681.t1"/>
    </source>
</evidence>
<dbReference type="InterPro" id="IPR056838">
    <property type="entry name" value="Zn_ribbon_IFT122"/>
</dbReference>
<dbReference type="Gene3D" id="2.130.10.10">
    <property type="entry name" value="YVTN repeat-like/Quinoprotein amine dehydrogenase"/>
    <property type="match status" value="2"/>
</dbReference>
<feature type="domain" description="Intraflagellar transport protein 122 homolog TPR" evidence="11">
    <location>
        <begin position="608"/>
        <end position="969"/>
    </location>
</feature>
<sequence>MINEFAGYGCPIWPPEAQTDTCVLEDALFAKTPLLFRCCVYDLAFKPDGSELLVAADNKVLIYDGSDGTLLQSLKGHKDVVYAVAFSHTGERFASGSADRSVIIWTEQHEGTLKYVHNDAIQCLAFSPVTNLLLSCACTDYGFWTQQEKNVTKQRVNTRILCCAWSTDGNLYALGMYDGSVLLKNYKVQFTDTTTEIAKIERPSGEPVWALKFGAGRSDAHDKPRRRASVYEDGGYPGEILAVSDWSQNIGFYDLDGNQINRDKFLGYDPTSMEYFNSGQFLAITGSNKQVLLYTREGTLLGTIAQMDSWVWTVTASPNANTVVVGCIDGTVACYQLMFSTVHGLHKNRYAYRDNMTDVVVQHLSRQTSVRIRCNDLVRKVAVYHHRLAVQLTDKVHIYREITNEHNNDQLDYRIVDRINQSFDCSLLVICAQHLILCQERRLQCYDYKGLKQREWVLDSMIRYIKVVGGPPGREGILIGLKNGVVCKVYVDNPFPVKIMQLKCAIRCLDISHLQQKLAAVDETSTCMTFVGSNNELLFQEPNSNSVAWNSDNENLLCYAGNGVLNIKAHNFPPYQQRLQGFVVGFTGKTVFCLHMYAMTTIEVPLTNQLYQYLEKKMYREAYELASLGVTEGDWKILADDALQNLELEAASLAYLRMKDWRMLLLINEIEDMLTKGHSRELVMAYICANQRRFREAAILYQEHGYEQKSLDMFTDLRMFDQAQELMKNASEETKKALLRKRAEWAKNSNDPRMAAEMLVSSGDYDRALKLMIEHDWMDMILQLMRKMEKSDVDGMRKIGEYLVKKGEYQIASQLYISINDIKSLIKMHISAGQWDDAFAICARYPQFNDEVYLPYARNLAERDMFDEAQKAYSKAGHEEEALRVLQQLTENSLTENRFKDAGYYYWKLSMEYAHNAKSNSNYLVQFADCYQKAECYFAYDFIHKYLAEPFTNRSPEQLINIARFLASQKSYVRTSKVGIYYTLAKLGKSVEAYKMARYALEQLSTLKAVPRLEQLIGAATLDIRAKPFSDPDDLLPMCYRCGTANPIMTGTRCVNCQAAFVYSFATFEILPLVEFTIADDISDEEAYDLINAEPPLPAQTEKLRKGASVVCERDELLNMERSLVLVAKWQPPLRYKYYYNVISEITVTMCESCFKVGYGSVLDNRTIQMFHQDDYEIAVLQEGSCPFCRTVPERNNDFNLLDEAELDRL</sequence>
<feature type="domain" description="IFT122 second beta-propeller" evidence="8">
    <location>
        <begin position="343"/>
        <end position="599"/>
    </location>
</feature>
<dbReference type="Pfam" id="PF25144">
    <property type="entry name" value="Zn_ribbon_IFT122"/>
    <property type="match status" value="1"/>
</dbReference>
<dbReference type="GO" id="GO:0061512">
    <property type="term" value="P:protein localization to cilium"/>
    <property type="evidence" value="ECO:0007669"/>
    <property type="project" value="TreeGrafter"/>
</dbReference>
<comment type="subcellular location">
    <subcellularLocation>
        <location evidence="1">Cell projection</location>
        <location evidence="1">Cilium</location>
    </subcellularLocation>
</comment>
<name>A0A1I8AA89_9BILA</name>
<organism evidence="12 13">
    <name type="scientific">Steinernema glaseri</name>
    <dbReference type="NCBI Taxonomy" id="37863"/>
    <lineage>
        <taxon>Eukaryota</taxon>
        <taxon>Metazoa</taxon>
        <taxon>Ecdysozoa</taxon>
        <taxon>Nematoda</taxon>
        <taxon>Chromadorea</taxon>
        <taxon>Rhabditida</taxon>
        <taxon>Tylenchina</taxon>
        <taxon>Panagrolaimomorpha</taxon>
        <taxon>Strongyloidoidea</taxon>
        <taxon>Steinernematidae</taxon>
        <taxon>Steinernema</taxon>
    </lineage>
</organism>
<dbReference type="PANTHER" id="PTHR12764:SF4">
    <property type="entry name" value="INTRAFLAGELLAR TRANSPORT PROTEIN 122 HOMOLOG"/>
    <property type="match status" value="1"/>
</dbReference>
<dbReference type="PANTHER" id="PTHR12764">
    <property type="entry name" value="WD REPEAT DOMAIN-RELATED"/>
    <property type="match status" value="1"/>
</dbReference>
<dbReference type="Pfam" id="PF23377">
    <property type="entry name" value="Beta-prop_IFT122_2nd"/>
    <property type="match status" value="1"/>
</dbReference>
<keyword evidence="12" id="KW-1185">Reference proteome</keyword>
<evidence type="ECO:0000256" key="2">
    <source>
        <dbReference type="ARBA" id="ARBA00019442"/>
    </source>
</evidence>
<dbReference type="PROSITE" id="PS50082">
    <property type="entry name" value="WD_REPEATS_2"/>
    <property type="match status" value="1"/>
</dbReference>
<evidence type="ECO:0000259" key="8">
    <source>
        <dbReference type="Pfam" id="PF23377"/>
    </source>
</evidence>
<dbReference type="InterPro" id="IPR057411">
    <property type="entry name" value="TPR_IFT122"/>
</dbReference>
<evidence type="ECO:0000256" key="5">
    <source>
        <dbReference type="ARBA" id="ARBA00023069"/>
    </source>
</evidence>
<feature type="domain" description="IFT122 first beta-propeller" evidence="9">
    <location>
        <begin position="238"/>
        <end position="338"/>
    </location>
</feature>
<dbReference type="InterPro" id="IPR056152">
    <property type="entry name" value="Beta-prop_IFT122_2nd"/>
</dbReference>
<evidence type="ECO:0000256" key="6">
    <source>
        <dbReference type="ARBA" id="ARBA00023273"/>
    </source>
</evidence>
<dbReference type="Pfam" id="PF25143">
    <property type="entry name" value="Zn_ribbon_IFT122_C"/>
    <property type="match status" value="1"/>
</dbReference>
<dbReference type="GO" id="GO:1905515">
    <property type="term" value="P:non-motile cilium assembly"/>
    <property type="evidence" value="ECO:0007669"/>
    <property type="project" value="TreeGrafter"/>
</dbReference>
<dbReference type="Gene3D" id="1.25.40.470">
    <property type="match status" value="1"/>
</dbReference>
<evidence type="ECO:0000256" key="7">
    <source>
        <dbReference type="PROSITE-ProRule" id="PRU00221"/>
    </source>
</evidence>
<dbReference type="AlphaFoldDB" id="A0A1I8AA89"/>
<protein>
    <recommendedName>
        <fullName evidence="2">Intraflagellar transport protein 122 homolog</fullName>
    </recommendedName>
</protein>
<evidence type="ECO:0000256" key="3">
    <source>
        <dbReference type="ARBA" id="ARBA00022574"/>
    </source>
</evidence>
<evidence type="ECO:0000313" key="12">
    <source>
        <dbReference type="Proteomes" id="UP000095287"/>
    </source>
</evidence>